<dbReference type="EMBL" id="CP017634">
    <property type="protein sequence ID" value="ATW27459.1"/>
    <property type="molecule type" value="Genomic_DNA"/>
</dbReference>
<dbReference type="SUPFAM" id="SSF103039">
    <property type="entry name" value="CheC-like"/>
    <property type="match status" value="1"/>
</dbReference>
<dbReference type="Proteomes" id="UP000323521">
    <property type="component" value="Chromosome"/>
</dbReference>
<dbReference type="InterPro" id="IPR037257">
    <property type="entry name" value="T2SS_E_N_sf"/>
</dbReference>
<evidence type="ECO:0008006" key="4">
    <source>
        <dbReference type="Google" id="ProtNLM"/>
    </source>
</evidence>
<keyword evidence="1" id="KW-0145">Chemotaxis</keyword>
<dbReference type="InterPro" id="IPR028976">
    <property type="entry name" value="CheC-like_sf"/>
</dbReference>
<keyword evidence="3" id="KW-1185">Reference proteome</keyword>
<dbReference type="KEGG" id="fwa:DCMF_24320"/>
<evidence type="ECO:0000256" key="1">
    <source>
        <dbReference type="ARBA" id="ARBA00022500"/>
    </source>
</evidence>
<reference evidence="2 3" key="1">
    <citation type="submission" date="2016-10" db="EMBL/GenBank/DDBJ databases">
        <title>Complete Genome Sequence of Peptococcaceae strain DCMF.</title>
        <authorList>
            <person name="Edwards R.J."/>
            <person name="Holland S.I."/>
            <person name="Deshpande N.P."/>
            <person name="Wong Y.K."/>
            <person name="Ertan H."/>
            <person name="Manefield M."/>
            <person name="Russell T.L."/>
            <person name="Lee M.J."/>
        </authorList>
    </citation>
    <scope>NUCLEOTIDE SEQUENCE [LARGE SCALE GENOMIC DNA]</scope>
    <source>
        <strain evidence="2 3">DCMF</strain>
    </source>
</reference>
<dbReference type="Gene3D" id="3.40.1550.10">
    <property type="entry name" value="CheC-like"/>
    <property type="match status" value="1"/>
</dbReference>
<dbReference type="AlphaFoldDB" id="A0A3G1KYM5"/>
<proteinExistence type="predicted"/>
<protein>
    <recommendedName>
        <fullName evidence="4">Chemotaxis protein CheX</fullName>
    </recommendedName>
</protein>
<sequence length="298" mass="34006">MFNQYFGNYLLEKRIVTPEQLRVVLAEQKSIKVKLGVLAIDSGYMNAAQVNQIHRLQAARDKKFGELAVEKGYLTEEKLDDLLKAQKKSNVLLGQALIEKGYLTFEKYEGVLLQYHEDSGFGPDEMKALKDNDVKKIVDIFLKTVDRPDNGIYHDYLELFIRNLVRFIDDEIRVEEAEEIDSYPFHHFITQRMDGQHPLFTGFSGAESTLARFASLYAQEACPGMDAMAKDALAEFLNCHNGLFLSNLSHQGVELELYPSEVKENGILRPVKKLYRIPCYLSFGEIDVIFSDASPSYL</sequence>
<dbReference type="OrthoDB" id="5614404at2"/>
<dbReference type="RefSeq" id="WP_148136822.1">
    <property type="nucleotide sequence ID" value="NZ_CP017634.1"/>
</dbReference>
<gene>
    <name evidence="2" type="ORF">DCMF_24320</name>
</gene>
<evidence type="ECO:0000313" key="2">
    <source>
        <dbReference type="EMBL" id="ATW27459.1"/>
    </source>
</evidence>
<organism evidence="2 3">
    <name type="scientific">Formimonas warabiya</name>
    <dbReference type="NCBI Taxonomy" id="1761012"/>
    <lineage>
        <taxon>Bacteria</taxon>
        <taxon>Bacillati</taxon>
        <taxon>Bacillota</taxon>
        <taxon>Clostridia</taxon>
        <taxon>Eubacteriales</taxon>
        <taxon>Peptococcaceae</taxon>
        <taxon>Candidatus Formimonas</taxon>
    </lineage>
</organism>
<accession>A0A3G1KYM5</accession>
<name>A0A3G1KYM5_FORW1</name>
<evidence type="ECO:0000313" key="3">
    <source>
        <dbReference type="Proteomes" id="UP000323521"/>
    </source>
</evidence>
<dbReference type="GO" id="GO:0006935">
    <property type="term" value="P:chemotaxis"/>
    <property type="evidence" value="ECO:0007669"/>
    <property type="project" value="UniProtKB-KW"/>
</dbReference>
<dbReference type="SUPFAM" id="SSF160246">
    <property type="entry name" value="EspE N-terminal domain-like"/>
    <property type="match status" value="2"/>
</dbReference>